<feature type="transmembrane region" description="Helical" evidence="9">
    <location>
        <begin position="403"/>
        <end position="428"/>
    </location>
</feature>
<name>A0ABQ0CA40_9PROT</name>
<dbReference type="Pfam" id="PF03448">
    <property type="entry name" value="MgtE_N"/>
    <property type="match status" value="1"/>
</dbReference>
<evidence type="ECO:0000259" key="10">
    <source>
        <dbReference type="PROSITE" id="PS51371"/>
    </source>
</evidence>
<feature type="transmembrane region" description="Helical" evidence="9">
    <location>
        <begin position="375"/>
        <end position="397"/>
    </location>
</feature>
<sequence>MAMMVLDDNKAAAKPAPKNSNIAEAIVRLHRRGATAHLTQLLSKLKPSDLGEVLNGFPGPRAMELFCRIAPPEHAAQVLTELDDDHRRYVVSNCPGEQIRTILDTLPPEVRQMALTGLDPEVAERLSKIVNRFEKSSGDGDEIIYTPGTAGSLMETNIIAMSDQTTAGDAILAIQALSSHDAIFYLYVLDDMQRLIGVCSLRRLIVADPKKTLREFTQTRLIKVHVDTPQGTVANLISRYRLLAMPVVDEFDVLVGQITIDNLIEIIQEENTNSILKMAGIGSKDTNVLAQSPFKIFRTRVPWLITAFIAYILVSAILEGFEQTLEKVVQLAFFFPIVIGMSGNAGSQTGAVVVRGLALGTIHNAHFFRLLFKELGINIIQGAVYGLCLAGASYLIFQNPLLSVTLGIAMTLSITCSAAIAMSLPFFFKRLGADPAVAAGPLALAFIDMVGSINYLTVAFMVFKL</sequence>
<proteinExistence type="inferred from homology"/>
<comment type="caution">
    <text evidence="11">The sequence shown here is derived from an EMBL/GenBank/DDBJ whole genome shotgun (WGS) entry which is preliminary data.</text>
</comment>
<evidence type="ECO:0000313" key="11">
    <source>
        <dbReference type="EMBL" id="GAB0057743.1"/>
    </source>
</evidence>
<keyword evidence="4 9" id="KW-0812">Transmembrane</keyword>
<reference evidence="11 12" key="1">
    <citation type="submission" date="2024-09" db="EMBL/GenBank/DDBJ databases">
        <title>Draft genome sequence of Candidatus Magnetaquicoccaceae bacterium FCR-1.</title>
        <authorList>
            <person name="Shimoshige H."/>
            <person name="Shimamura S."/>
            <person name="Taoka A."/>
            <person name="Kobayashi H."/>
            <person name="Maekawa T."/>
        </authorList>
    </citation>
    <scope>NUCLEOTIDE SEQUENCE [LARGE SCALE GENOMIC DNA]</scope>
    <source>
        <strain evidence="11 12">FCR-1</strain>
    </source>
</reference>
<dbReference type="PANTHER" id="PTHR43773">
    <property type="entry name" value="MAGNESIUM TRANSPORTER MGTE"/>
    <property type="match status" value="1"/>
</dbReference>
<evidence type="ECO:0000256" key="8">
    <source>
        <dbReference type="PROSITE-ProRule" id="PRU00703"/>
    </source>
</evidence>
<evidence type="ECO:0000256" key="9">
    <source>
        <dbReference type="RuleBase" id="RU362011"/>
    </source>
</evidence>
<feature type="transmembrane region" description="Helical" evidence="9">
    <location>
        <begin position="301"/>
        <end position="321"/>
    </location>
</feature>
<comment type="subcellular location">
    <subcellularLocation>
        <location evidence="9">Cell membrane</location>
        <topology evidence="9">Multi-pass membrane protein</topology>
    </subcellularLocation>
    <subcellularLocation>
        <location evidence="1">Membrane</location>
        <topology evidence="1">Multi-pass membrane protein</topology>
    </subcellularLocation>
</comment>
<dbReference type="InterPro" id="IPR000644">
    <property type="entry name" value="CBS_dom"/>
</dbReference>
<dbReference type="InterPro" id="IPR006668">
    <property type="entry name" value="Mg_transptr_MgtE_intracell_dom"/>
</dbReference>
<evidence type="ECO:0000256" key="1">
    <source>
        <dbReference type="ARBA" id="ARBA00004141"/>
    </source>
</evidence>
<dbReference type="SUPFAM" id="SSF158791">
    <property type="entry name" value="MgtE N-terminal domain-like"/>
    <property type="match status" value="1"/>
</dbReference>
<keyword evidence="7 9" id="KW-0472">Membrane</keyword>
<protein>
    <recommendedName>
        <fullName evidence="9">Magnesium transporter MgtE</fullName>
    </recommendedName>
</protein>
<evidence type="ECO:0000256" key="4">
    <source>
        <dbReference type="ARBA" id="ARBA00022692"/>
    </source>
</evidence>
<evidence type="ECO:0000256" key="6">
    <source>
        <dbReference type="ARBA" id="ARBA00022989"/>
    </source>
</evidence>
<keyword evidence="9" id="KW-0479">Metal-binding</keyword>
<dbReference type="Pfam" id="PF01769">
    <property type="entry name" value="MgtE"/>
    <property type="match status" value="1"/>
</dbReference>
<dbReference type="Gene3D" id="1.25.60.10">
    <property type="entry name" value="MgtE N-terminal domain-like"/>
    <property type="match status" value="1"/>
</dbReference>
<dbReference type="InterPro" id="IPR006667">
    <property type="entry name" value="SLC41_membr_dom"/>
</dbReference>
<dbReference type="Gene3D" id="1.10.357.20">
    <property type="entry name" value="SLC41 divalent cation transporters, integral membrane domain"/>
    <property type="match status" value="1"/>
</dbReference>
<evidence type="ECO:0000256" key="3">
    <source>
        <dbReference type="ARBA" id="ARBA00022448"/>
    </source>
</evidence>
<feature type="domain" description="CBS" evidence="10">
    <location>
        <begin position="216"/>
        <end position="274"/>
    </location>
</feature>
<keyword evidence="12" id="KW-1185">Reference proteome</keyword>
<dbReference type="PROSITE" id="PS51371">
    <property type="entry name" value="CBS"/>
    <property type="match status" value="1"/>
</dbReference>
<dbReference type="EMBL" id="BAAFGK010000004">
    <property type="protein sequence ID" value="GAB0057743.1"/>
    <property type="molecule type" value="Genomic_DNA"/>
</dbReference>
<gene>
    <name evidence="11" type="ORF">SIID45300_02075</name>
</gene>
<dbReference type="SMART" id="SM00924">
    <property type="entry name" value="MgtE_N"/>
    <property type="match status" value="1"/>
</dbReference>
<comment type="similarity">
    <text evidence="2 9">Belongs to the SLC41A transporter family.</text>
</comment>
<dbReference type="NCBIfam" id="TIGR00400">
    <property type="entry name" value="mgtE"/>
    <property type="match status" value="1"/>
</dbReference>
<keyword evidence="3 9" id="KW-0813">Transport</keyword>
<evidence type="ECO:0000256" key="2">
    <source>
        <dbReference type="ARBA" id="ARBA00009749"/>
    </source>
</evidence>
<organism evidence="11 12">
    <name type="scientific">Candidatus Magnetaquiglobus chichijimensis</name>
    <dbReference type="NCBI Taxonomy" id="3141448"/>
    <lineage>
        <taxon>Bacteria</taxon>
        <taxon>Pseudomonadati</taxon>
        <taxon>Pseudomonadota</taxon>
        <taxon>Magnetococcia</taxon>
        <taxon>Magnetococcales</taxon>
        <taxon>Candidatus Magnetaquicoccaceae</taxon>
        <taxon>Candidatus Magnetaquiglobus</taxon>
    </lineage>
</organism>
<dbReference type="CDD" id="cd04606">
    <property type="entry name" value="CBS_pair_Mg_transporter"/>
    <property type="match status" value="1"/>
</dbReference>
<comment type="function">
    <text evidence="9">Acts as a magnesium transporter.</text>
</comment>
<evidence type="ECO:0000256" key="5">
    <source>
        <dbReference type="ARBA" id="ARBA00022842"/>
    </source>
</evidence>
<dbReference type="SMART" id="SM00116">
    <property type="entry name" value="CBS"/>
    <property type="match status" value="2"/>
</dbReference>
<dbReference type="InterPro" id="IPR038076">
    <property type="entry name" value="MgtE_N_sf"/>
</dbReference>
<accession>A0ABQ0CA40</accession>
<dbReference type="Gene3D" id="3.10.580.10">
    <property type="entry name" value="CBS-domain"/>
    <property type="match status" value="1"/>
</dbReference>
<dbReference type="RefSeq" id="WP_420905436.1">
    <property type="nucleotide sequence ID" value="NZ_BAAFGK010000004.1"/>
</dbReference>
<comment type="subunit">
    <text evidence="9">Homodimer.</text>
</comment>
<keyword evidence="5 9" id="KW-0460">Magnesium</keyword>
<dbReference type="SUPFAM" id="SSF161093">
    <property type="entry name" value="MgtE membrane domain-like"/>
    <property type="match status" value="1"/>
</dbReference>
<dbReference type="Pfam" id="PF00571">
    <property type="entry name" value="CBS"/>
    <property type="match status" value="1"/>
</dbReference>
<keyword evidence="8" id="KW-0129">CBS domain</keyword>
<evidence type="ECO:0000313" key="12">
    <source>
        <dbReference type="Proteomes" id="UP001628193"/>
    </source>
</evidence>
<dbReference type="SUPFAM" id="SSF54631">
    <property type="entry name" value="CBS-domain pair"/>
    <property type="match status" value="1"/>
</dbReference>
<feature type="transmembrane region" description="Helical" evidence="9">
    <location>
        <begin position="440"/>
        <end position="463"/>
    </location>
</feature>
<evidence type="ECO:0000256" key="7">
    <source>
        <dbReference type="ARBA" id="ARBA00023136"/>
    </source>
</evidence>
<dbReference type="Proteomes" id="UP001628193">
    <property type="component" value="Unassembled WGS sequence"/>
</dbReference>
<dbReference type="InterPro" id="IPR036739">
    <property type="entry name" value="SLC41_membr_dom_sf"/>
</dbReference>
<keyword evidence="6 9" id="KW-1133">Transmembrane helix</keyword>
<dbReference type="PANTHER" id="PTHR43773:SF1">
    <property type="entry name" value="MAGNESIUM TRANSPORTER MGTE"/>
    <property type="match status" value="1"/>
</dbReference>
<dbReference type="InterPro" id="IPR006669">
    <property type="entry name" value="MgtE_transporter"/>
</dbReference>
<keyword evidence="9" id="KW-1003">Cell membrane</keyword>
<feature type="transmembrane region" description="Helical" evidence="9">
    <location>
        <begin position="333"/>
        <end position="354"/>
    </location>
</feature>
<dbReference type="InterPro" id="IPR046342">
    <property type="entry name" value="CBS_dom_sf"/>
</dbReference>